<name>A0ABW2JS57_9ACTN</name>
<protein>
    <submittedName>
        <fullName evidence="1">Uncharacterized protein</fullName>
    </submittedName>
</protein>
<accession>A0ABW2JS57</accession>
<organism evidence="1 2">
    <name type="scientific">Streptomyces monticola</name>
    <dbReference type="NCBI Taxonomy" id="2666263"/>
    <lineage>
        <taxon>Bacteria</taxon>
        <taxon>Bacillati</taxon>
        <taxon>Actinomycetota</taxon>
        <taxon>Actinomycetes</taxon>
        <taxon>Kitasatosporales</taxon>
        <taxon>Streptomycetaceae</taxon>
        <taxon>Streptomyces</taxon>
    </lineage>
</organism>
<reference evidence="2" key="1">
    <citation type="journal article" date="2019" name="Int. J. Syst. Evol. Microbiol.">
        <title>The Global Catalogue of Microorganisms (GCM) 10K type strain sequencing project: providing services to taxonomists for standard genome sequencing and annotation.</title>
        <authorList>
            <consortium name="The Broad Institute Genomics Platform"/>
            <consortium name="The Broad Institute Genome Sequencing Center for Infectious Disease"/>
            <person name="Wu L."/>
            <person name="Ma J."/>
        </authorList>
    </citation>
    <scope>NUCLEOTIDE SEQUENCE [LARGE SCALE GENOMIC DNA]</scope>
    <source>
        <strain evidence="2">SYNS20</strain>
    </source>
</reference>
<dbReference type="Proteomes" id="UP001596523">
    <property type="component" value="Unassembled WGS sequence"/>
</dbReference>
<comment type="caution">
    <text evidence="1">The sequence shown here is derived from an EMBL/GenBank/DDBJ whole genome shotgun (WGS) entry which is preliminary data.</text>
</comment>
<proteinExistence type="predicted"/>
<dbReference type="EMBL" id="JBHTCF010000018">
    <property type="protein sequence ID" value="MFC7309026.1"/>
    <property type="molecule type" value="Genomic_DNA"/>
</dbReference>
<dbReference type="RefSeq" id="WP_381837554.1">
    <property type="nucleotide sequence ID" value="NZ_JBHTCF010000018.1"/>
</dbReference>
<sequence>MAEQAARQMLPEVQKYVERVEAATSARDAAVTKAHAKYPERYGSGEEARRQNIAYGEELNKAYDMYADLFEAAWDALKSSSDPLAKWIAENCGEYRDQAVTVLAALPATLGELEALAEREDWCGVWDDFKERAIEAGFMPGVDPPSPALVAVFERIDQVSCCRLGRNAKRRIREALDALIQESQAVAASTMETKTVEA</sequence>
<keyword evidence="2" id="KW-1185">Reference proteome</keyword>
<evidence type="ECO:0000313" key="1">
    <source>
        <dbReference type="EMBL" id="MFC7309026.1"/>
    </source>
</evidence>
<evidence type="ECO:0000313" key="2">
    <source>
        <dbReference type="Proteomes" id="UP001596523"/>
    </source>
</evidence>
<gene>
    <name evidence="1" type="ORF">ACFQVC_33085</name>
</gene>